<accession>A0ABV0BQR8</accession>
<keyword evidence="1" id="KW-0732">Signal</keyword>
<evidence type="ECO:0000256" key="1">
    <source>
        <dbReference type="SAM" id="SignalP"/>
    </source>
</evidence>
<feature type="chain" id="PRO_5047221761" evidence="1">
    <location>
        <begin position="26"/>
        <end position="274"/>
    </location>
</feature>
<dbReference type="InterPro" id="IPR001763">
    <property type="entry name" value="Rhodanese-like_dom"/>
</dbReference>
<sequence>MRISKYVKLLYTVFPFLAVTPTSTAQTLSPVEVYSAAVKPSKSWLDHAGLSSQKASDYQLDRQPVMAMPQLQELSKEEFTAALSKQVQLIDTRPKEEVSTGFISGSIHIAAGEKFSSFFGALVKNRQPIILIAKPRAIPSLTRELQALGWNDIYGYVTHIDHLGIPIEKPALINIDTYKIIVAGQHRAQLVDVRTAVEFKKGHIPNEVNIPLGDLEKKLHLIDQDKPVIIHCQSGTRGTIAYSILLKNGFKNIGLFFEGIDGWTAAGGELVQDN</sequence>
<dbReference type="InterPro" id="IPR036873">
    <property type="entry name" value="Rhodanese-like_dom_sf"/>
</dbReference>
<evidence type="ECO:0000313" key="4">
    <source>
        <dbReference type="Proteomes" id="UP001409291"/>
    </source>
</evidence>
<evidence type="ECO:0000313" key="3">
    <source>
        <dbReference type="EMBL" id="MEN5376543.1"/>
    </source>
</evidence>
<gene>
    <name evidence="3" type="ORF">ABE541_04635</name>
</gene>
<feature type="domain" description="Rhodanese" evidence="2">
    <location>
        <begin position="184"/>
        <end position="272"/>
    </location>
</feature>
<comment type="caution">
    <text evidence="3">The sequence shown here is derived from an EMBL/GenBank/DDBJ whole genome shotgun (WGS) entry which is preliminary data.</text>
</comment>
<feature type="signal peptide" evidence="1">
    <location>
        <begin position="1"/>
        <end position="25"/>
    </location>
</feature>
<keyword evidence="4" id="KW-1185">Reference proteome</keyword>
<protein>
    <submittedName>
        <fullName evidence="3">Rhodanese-like domain-containing protein</fullName>
    </submittedName>
</protein>
<evidence type="ECO:0000259" key="2">
    <source>
        <dbReference type="PROSITE" id="PS50206"/>
    </source>
</evidence>
<dbReference type="RefSeq" id="WP_346580763.1">
    <property type="nucleotide sequence ID" value="NZ_JBDJLH010000003.1"/>
</dbReference>
<dbReference type="Pfam" id="PF00581">
    <property type="entry name" value="Rhodanese"/>
    <property type="match status" value="2"/>
</dbReference>
<dbReference type="InterPro" id="IPR050229">
    <property type="entry name" value="GlpE_sulfurtransferase"/>
</dbReference>
<dbReference type="PROSITE" id="PS50206">
    <property type="entry name" value="RHODANESE_3"/>
    <property type="match status" value="2"/>
</dbReference>
<organism evidence="3 4">
    <name type="scientific">Sphingobacterium kitahiroshimense</name>
    <dbReference type="NCBI Taxonomy" id="470446"/>
    <lineage>
        <taxon>Bacteria</taxon>
        <taxon>Pseudomonadati</taxon>
        <taxon>Bacteroidota</taxon>
        <taxon>Sphingobacteriia</taxon>
        <taxon>Sphingobacteriales</taxon>
        <taxon>Sphingobacteriaceae</taxon>
        <taxon>Sphingobacterium</taxon>
    </lineage>
</organism>
<dbReference type="PANTHER" id="PTHR43031">
    <property type="entry name" value="FAD-DEPENDENT OXIDOREDUCTASE"/>
    <property type="match status" value="1"/>
</dbReference>
<proteinExistence type="predicted"/>
<dbReference type="CDD" id="cd00158">
    <property type="entry name" value="RHOD"/>
    <property type="match status" value="1"/>
</dbReference>
<dbReference type="SUPFAM" id="SSF52821">
    <property type="entry name" value="Rhodanese/Cell cycle control phosphatase"/>
    <property type="match status" value="2"/>
</dbReference>
<reference evidence="3 4" key="1">
    <citation type="submission" date="2024-04" db="EMBL/GenBank/DDBJ databases">
        <title>WGS of bacteria from Torrens River.</title>
        <authorList>
            <person name="Wyrsch E.R."/>
            <person name="Drigo B."/>
        </authorList>
    </citation>
    <scope>NUCLEOTIDE SEQUENCE [LARGE SCALE GENOMIC DNA]</scope>
    <source>
        <strain evidence="3 4">TWI391</strain>
    </source>
</reference>
<dbReference type="EMBL" id="JBDJNQ010000002">
    <property type="protein sequence ID" value="MEN5376543.1"/>
    <property type="molecule type" value="Genomic_DNA"/>
</dbReference>
<name>A0ABV0BQR8_9SPHI</name>
<dbReference type="SMART" id="SM00450">
    <property type="entry name" value="RHOD"/>
    <property type="match status" value="1"/>
</dbReference>
<feature type="domain" description="Rhodanese" evidence="2">
    <location>
        <begin position="83"/>
        <end position="165"/>
    </location>
</feature>
<dbReference type="PANTHER" id="PTHR43031:SF1">
    <property type="entry name" value="PYRIDINE NUCLEOTIDE-DISULPHIDE OXIDOREDUCTASE"/>
    <property type="match status" value="1"/>
</dbReference>
<dbReference type="Gene3D" id="3.40.250.10">
    <property type="entry name" value="Rhodanese-like domain"/>
    <property type="match status" value="2"/>
</dbReference>
<dbReference type="Proteomes" id="UP001409291">
    <property type="component" value="Unassembled WGS sequence"/>
</dbReference>